<dbReference type="EMBL" id="CP012746">
    <property type="protein sequence ID" value="ALL64874.1"/>
    <property type="molecule type" value="Genomic_DNA"/>
</dbReference>
<proteinExistence type="predicted"/>
<sequence length="215" mass="22177">MSKTLKIALFGATGMIGSRIAAEAARRGHQVTAFSRNPGRAPADVANLTAAQADVTDAASIAAGARGHDVVASAYAPPQDNLAQIGKATRALVEGTRAAGIKRLVVVGGAGSLEVAPGKQLVDTEGFPDAYKAIALAHRDVLPILRAASDLDWTFFAPAALIAPGERKGTFRTGANALIVDAQGNSSISAEDYAIAFVDELEQGRFVHQLATVAY</sequence>
<feature type="domain" description="NAD(P)-binding" evidence="1">
    <location>
        <begin position="11"/>
        <end position="201"/>
    </location>
</feature>
<dbReference type="RefSeq" id="WP_036004593.1">
    <property type="nucleotide sequence ID" value="NZ_CP012746.1"/>
</dbReference>
<dbReference type="CDD" id="cd05244">
    <property type="entry name" value="BVR-B_like_SDR_a"/>
    <property type="match status" value="1"/>
</dbReference>
<gene>
    <name evidence="2" type="ORF">K788_0002378</name>
</gene>
<accession>A0A0P0R9U8</accession>
<dbReference type="Gene3D" id="3.40.50.720">
    <property type="entry name" value="NAD(P)-binding Rossmann-like Domain"/>
    <property type="match status" value="1"/>
</dbReference>
<dbReference type="InterPro" id="IPR051606">
    <property type="entry name" value="Polyketide_Oxido-like"/>
</dbReference>
<organism evidence="2 3">
    <name type="scientific">Paraburkholderia caribensis MBA4</name>
    <dbReference type="NCBI Taxonomy" id="1323664"/>
    <lineage>
        <taxon>Bacteria</taxon>
        <taxon>Pseudomonadati</taxon>
        <taxon>Pseudomonadota</taxon>
        <taxon>Betaproteobacteria</taxon>
        <taxon>Burkholderiales</taxon>
        <taxon>Burkholderiaceae</taxon>
        <taxon>Paraburkholderia</taxon>
    </lineage>
</organism>
<dbReference type="KEGG" id="bcai:K788_0002378"/>
<dbReference type="AlphaFoldDB" id="A0A0P0R9U8"/>
<reference evidence="2 3" key="1">
    <citation type="journal article" date="2014" name="Genome Announc.">
        <title>Draft Genome Sequence of the Haloacid-Degrading Burkholderia caribensis Strain MBA4.</title>
        <authorList>
            <person name="Pan Y."/>
            <person name="Kong K.F."/>
            <person name="Tsang J.S."/>
        </authorList>
    </citation>
    <scope>NUCLEOTIDE SEQUENCE [LARGE SCALE GENOMIC DNA]</scope>
    <source>
        <strain evidence="2 3">MBA4</strain>
    </source>
</reference>
<protein>
    <submittedName>
        <fullName evidence="2">Rrf2-linked NADH-flavin reductase</fullName>
    </submittedName>
</protein>
<dbReference type="InterPro" id="IPR016040">
    <property type="entry name" value="NAD(P)-bd_dom"/>
</dbReference>
<dbReference type="InterPro" id="IPR036291">
    <property type="entry name" value="NAD(P)-bd_dom_sf"/>
</dbReference>
<dbReference type="PANTHER" id="PTHR43355">
    <property type="entry name" value="FLAVIN REDUCTASE (NADPH)"/>
    <property type="match status" value="1"/>
</dbReference>
<name>A0A0P0R9U8_9BURK</name>
<evidence type="ECO:0000313" key="2">
    <source>
        <dbReference type="EMBL" id="ALL64874.1"/>
    </source>
</evidence>
<evidence type="ECO:0000313" key="3">
    <source>
        <dbReference type="Proteomes" id="UP000019146"/>
    </source>
</evidence>
<dbReference type="SUPFAM" id="SSF51735">
    <property type="entry name" value="NAD(P)-binding Rossmann-fold domains"/>
    <property type="match status" value="1"/>
</dbReference>
<evidence type="ECO:0000259" key="1">
    <source>
        <dbReference type="Pfam" id="PF13460"/>
    </source>
</evidence>
<dbReference type="Pfam" id="PF13460">
    <property type="entry name" value="NAD_binding_10"/>
    <property type="match status" value="1"/>
</dbReference>
<dbReference type="Proteomes" id="UP000019146">
    <property type="component" value="Chromosome 1"/>
</dbReference>
<dbReference type="PANTHER" id="PTHR43355:SF2">
    <property type="entry name" value="FLAVIN REDUCTASE (NADPH)"/>
    <property type="match status" value="1"/>
</dbReference>
<dbReference type="GeneID" id="69968992"/>
<dbReference type="GO" id="GO:0016646">
    <property type="term" value="F:oxidoreductase activity, acting on the CH-NH group of donors, NAD or NADP as acceptor"/>
    <property type="evidence" value="ECO:0007669"/>
    <property type="project" value="TreeGrafter"/>
</dbReference>